<evidence type="ECO:0000313" key="1">
    <source>
        <dbReference type="EMBL" id="QQP54354.1"/>
    </source>
</evidence>
<gene>
    <name evidence="1" type="ORF">FKW44_007164</name>
</gene>
<dbReference type="AlphaFoldDB" id="A0A7T8KEC5"/>
<sequence>MTSFFPSSPLSLPQLLLQGRRLTFFPRGFLLINRGSNLLGCRLLGNLLG</sequence>
<accession>A0A7T8KEC5</accession>
<dbReference type="Proteomes" id="UP000595437">
    <property type="component" value="Chromosome 4"/>
</dbReference>
<dbReference type="EMBL" id="CP045893">
    <property type="protein sequence ID" value="QQP54354.1"/>
    <property type="molecule type" value="Genomic_DNA"/>
</dbReference>
<evidence type="ECO:0000313" key="2">
    <source>
        <dbReference type="Proteomes" id="UP000595437"/>
    </source>
</evidence>
<protein>
    <submittedName>
        <fullName evidence="1">Uncharacterized protein</fullName>
    </submittedName>
</protein>
<keyword evidence="2" id="KW-1185">Reference proteome</keyword>
<organism evidence="1 2">
    <name type="scientific">Caligus rogercresseyi</name>
    <name type="common">Sea louse</name>
    <dbReference type="NCBI Taxonomy" id="217165"/>
    <lineage>
        <taxon>Eukaryota</taxon>
        <taxon>Metazoa</taxon>
        <taxon>Ecdysozoa</taxon>
        <taxon>Arthropoda</taxon>
        <taxon>Crustacea</taxon>
        <taxon>Multicrustacea</taxon>
        <taxon>Hexanauplia</taxon>
        <taxon>Copepoda</taxon>
        <taxon>Siphonostomatoida</taxon>
        <taxon>Caligidae</taxon>
        <taxon>Caligus</taxon>
    </lineage>
</organism>
<name>A0A7T8KEC5_CALRO</name>
<proteinExistence type="predicted"/>
<reference evidence="2" key="1">
    <citation type="submission" date="2021-01" db="EMBL/GenBank/DDBJ databases">
        <title>Caligus Genome Assembly.</title>
        <authorList>
            <person name="Gallardo-Escarate C."/>
        </authorList>
    </citation>
    <scope>NUCLEOTIDE SEQUENCE [LARGE SCALE GENOMIC DNA]</scope>
</reference>